<keyword evidence="9" id="KW-1185">Reference proteome</keyword>
<evidence type="ECO:0000256" key="5">
    <source>
        <dbReference type="HAMAP-Rule" id="MF_01080"/>
    </source>
</evidence>
<evidence type="ECO:0000256" key="3">
    <source>
        <dbReference type="ARBA" id="ARBA00022694"/>
    </source>
</evidence>
<comment type="catalytic activity">
    <reaction evidence="1 5">
        <text>uridine(55) in tRNA = pseudouridine(55) in tRNA</text>
        <dbReference type="Rhea" id="RHEA:42532"/>
        <dbReference type="Rhea" id="RHEA-COMP:10101"/>
        <dbReference type="Rhea" id="RHEA-COMP:10102"/>
        <dbReference type="ChEBI" id="CHEBI:65314"/>
        <dbReference type="ChEBI" id="CHEBI:65315"/>
        <dbReference type="EC" id="5.4.99.25"/>
    </reaction>
</comment>
<dbReference type="CDD" id="cd02573">
    <property type="entry name" value="PseudoU_synth_EcTruB"/>
    <property type="match status" value="1"/>
</dbReference>
<evidence type="ECO:0000313" key="9">
    <source>
        <dbReference type="Proteomes" id="UP001321748"/>
    </source>
</evidence>
<feature type="active site" description="Nucleophile" evidence="5">
    <location>
        <position position="39"/>
    </location>
</feature>
<evidence type="ECO:0000256" key="4">
    <source>
        <dbReference type="ARBA" id="ARBA00023235"/>
    </source>
</evidence>
<keyword evidence="4 5" id="KW-0413">Isomerase</keyword>
<dbReference type="Proteomes" id="UP001321748">
    <property type="component" value="Chromosome"/>
</dbReference>
<comment type="function">
    <text evidence="5">Responsible for synthesis of pseudouridine from uracil-55 in the psi GC loop of transfer RNAs.</text>
</comment>
<dbReference type="InterPro" id="IPR002501">
    <property type="entry name" value="PsdUridine_synth_N"/>
</dbReference>
<comment type="similarity">
    <text evidence="2 5">Belongs to the pseudouridine synthase TruB family. Type 1 subfamily.</text>
</comment>
<evidence type="ECO:0000256" key="1">
    <source>
        <dbReference type="ARBA" id="ARBA00000385"/>
    </source>
</evidence>
<evidence type="ECO:0000313" key="8">
    <source>
        <dbReference type="EMBL" id="BDR55122.1"/>
    </source>
</evidence>
<dbReference type="PANTHER" id="PTHR13767">
    <property type="entry name" value="TRNA-PSEUDOURIDINE SYNTHASE"/>
    <property type="match status" value="1"/>
</dbReference>
<proteinExistence type="inferred from homology"/>
<keyword evidence="3 5" id="KW-0819">tRNA processing</keyword>
<reference evidence="8 9" key="1">
    <citation type="journal article" date="2023" name="Microbiol. Spectr.">
        <title>Symbiosis of Carpenter Bees with Uncharacterized Lactic Acid Bacteria Showing NAD Auxotrophy.</title>
        <authorList>
            <person name="Kawasaki S."/>
            <person name="Ozawa K."/>
            <person name="Mori T."/>
            <person name="Yamamoto A."/>
            <person name="Ito M."/>
            <person name="Ohkuma M."/>
            <person name="Sakamoto M."/>
            <person name="Matsutani M."/>
        </authorList>
    </citation>
    <scope>NUCLEOTIDE SEQUENCE [LARGE SCALE GENOMIC DNA]</scope>
    <source>
        <strain evidence="8 9">KimH</strain>
    </source>
</reference>
<dbReference type="InterPro" id="IPR020103">
    <property type="entry name" value="PsdUridine_synth_cat_dom_sf"/>
</dbReference>
<dbReference type="InterPro" id="IPR036974">
    <property type="entry name" value="PUA_sf"/>
</dbReference>
<dbReference type="Pfam" id="PF01509">
    <property type="entry name" value="TruB_N"/>
    <property type="match status" value="1"/>
</dbReference>
<dbReference type="InterPro" id="IPR032819">
    <property type="entry name" value="TruB_C"/>
</dbReference>
<dbReference type="NCBIfam" id="TIGR00431">
    <property type="entry name" value="TruB"/>
    <property type="match status" value="1"/>
</dbReference>
<sequence length="339" mass="36220">MKSGILIVDKPQGVTSHDVVAAVRSRLGLRRVGHAGTLDPMATGALVIGFGQATRLLNVIVGHDKTYETTIRLGQASETDDAEGQLLPALDGAAERIEQLSQSQVEEAIASHYTGQIEQVPNAYSAIKVDGKRAYELARQGQTVELKARSITIIEFSLLGWKRTQAANGGAVIDVQARISCSSGTYIRALGRDLGRELGVGGHLTKLRRVRVGRFDLTDPALSQRVLTAQAVAHSFTDRQGQEQTRNKAILDQDREQILASAVSLVEAAKLAMPTTQVSLEQAQALQHGQFLPVSLADPTAALLSTGSGEGGPEQLVALLERRNDHSAKPSAVFTLEIA</sequence>
<feature type="domain" description="Pseudouridine synthase II N-terminal" evidence="6">
    <location>
        <begin position="24"/>
        <end position="187"/>
    </location>
</feature>
<evidence type="ECO:0000259" key="6">
    <source>
        <dbReference type="Pfam" id="PF01509"/>
    </source>
</evidence>
<dbReference type="EC" id="5.4.99.25" evidence="5"/>
<accession>A0ABM8BDX3</accession>
<dbReference type="Gene3D" id="2.30.130.10">
    <property type="entry name" value="PUA domain"/>
    <property type="match status" value="1"/>
</dbReference>
<evidence type="ECO:0000256" key="2">
    <source>
        <dbReference type="ARBA" id="ARBA00005642"/>
    </source>
</evidence>
<evidence type="ECO:0000259" key="7">
    <source>
        <dbReference type="Pfam" id="PF16198"/>
    </source>
</evidence>
<dbReference type="EMBL" id="AP026800">
    <property type="protein sequence ID" value="BDR55122.1"/>
    <property type="molecule type" value="Genomic_DNA"/>
</dbReference>
<dbReference type="PANTHER" id="PTHR13767:SF2">
    <property type="entry name" value="PSEUDOURIDYLATE SYNTHASE TRUB1"/>
    <property type="match status" value="1"/>
</dbReference>
<dbReference type="InterPro" id="IPR014780">
    <property type="entry name" value="tRNA_psdUridine_synth_TruB"/>
</dbReference>
<feature type="domain" description="tRNA pseudouridylate synthase B C-terminal" evidence="7">
    <location>
        <begin position="188"/>
        <end position="233"/>
    </location>
</feature>
<dbReference type="SUPFAM" id="SSF55120">
    <property type="entry name" value="Pseudouridine synthase"/>
    <property type="match status" value="1"/>
</dbReference>
<dbReference type="Gene3D" id="3.30.2350.10">
    <property type="entry name" value="Pseudouridine synthase"/>
    <property type="match status" value="1"/>
</dbReference>
<protein>
    <recommendedName>
        <fullName evidence="5">tRNA pseudouridine synthase B</fullName>
        <ecNumber evidence="5">5.4.99.25</ecNumber>
    </recommendedName>
    <alternativeName>
        <fullName evidence="5">tRNA pseudouridine(55) synthase</fullName>
        <shortName evidence="5">Psi55 synthase</shortName>
    </alternativeName>
    <alternativeName>
        <fullName evidence="5">tRNA pseudouridylate synthase</fullName>
    </alternativeName>
    <alternativeName>
        <fullName evidence="5">tRNA-uridine isomerase</fullName>
    </alternativeName>
</protein>
<dbReference type="Pfam" id="PF16198">
    <property type="entry name" value="TruB_C_2"/>
    <property type="match status" value="1"/>
</dbReference>
<dbReference type="RefSeq" id="WP_317642624.1">
    <property type="nucleotide sequence ID" value="NZ_AP026800.1"/>
</dbReference>
<gene>
    <name evidence="5 8" type="primary">truB</name>
    <name evidence="8" type="ORF">KIMH_12330</name>
</gene>
<dbReference type="HAMAP" id="MF_01080">
    <property type="entry name" value="TruB_bact"/>
    <property type="match status" value="1"/>
</dbReference>
<organism evidence="8 9">
    <name type="scientific">Bombiscardovia apis</name>
    <dbReference type="NCBI Taxonomy" id="2932182"/>
    <lineage>
        <taxon>Bacteria</taxon>
        <taxon>Bacillati</taxon>
        <taxon>Actinomycetota</taxon>
        <taxon>Actinomycetes</taxon>
        <taxon>Bifidobacteriales</taxon>
        <taxon>Bifidobacteriaceae</taxon>
        <taxon>Bombiscardovia</taxon>
    </lineage>
</organism>
<name>A0ABM8BDX3_9BIFI</name>